<reference evidence="3 4" key="1">
    <citation type="journal article" date="2021" name="BMC Biol.">
        <title>Horizontally acquired antibacterial genes associated with adaptive radiation of ladybird beetles.</title>
        <authorList>
            <person name="Li H.S."/>
            <person name="Tang X.F."/>
            <person name="Huang Y.H."/>
            <person name="Xu Z.Y."/>
            <person name="Chen M.L."/>
            <person name="Du X.Y."/>
            <person name="Qiu B.Y."/>
            <person name="Chen P.T."/>
            <person name="Zhang W."/>
            <person name="Slipinski A."/>
            <person name="Escalona H.E."/>
            <person name="Waterhouse R.M."/>
            <person name="Zwick A."/>
            <person name="Pang H."/>
        </authorList>
    </citation>
    <scope>NUCLEOTIDE SEQUENCE [LARGE SCALE GENOMIC DNA]</scope>
    <source>
        <strain evidence="3">SYSU2018</strain>
    </source>
</reference>
<dbReference type="PANTHER" id="PTHR46571">
    <property type="entry name" value="SORTING NEXIN-8"/>
    <property type="match status" value="1"/>
</dbReference>
<accession>A0ABD2N866</accession>
<dbReference type="PANTHER" id="PTHR46571:SF1">
    <property type="entry name" value="SORTING NEXIN-8"/>
    <property type="match status" value="1"/>
</dbReference>
<evidence type="ECO:0000256" key="1">
    <source>
        <dbReference type="ARBA" id="ARBA00004287"/>
    </source>
</evidence>
<dbReference type="CDD" id="cd06866">
    <property type="entry name" value="PX_SNX8_Mvp1p_like"/>
    <property type="match status" value="1"/>
</dbReference>
<dbReference type="InterPro" id="IPR001683">
    <property type="entry name" value="PX_dom"/>
</dbReference>
<dbReference type="InterPro" id="IPR036871">
    <property type="entry name" value="PX_dom_sf"/>
</dbReference>
<gene>
    <name evidence="3" type="ORF">HHI36_015858</name>
</gene>
<dbReference type="InterPro" id="IPR028662">
    <property type="entry name" value="SNX8/Mvp1"/>
</dbReference>
<dbReference type="PROSITE" id="PS50195">
    <property type="entry name" value="PX"/>
    <property type="match status" value="1"/>
</dbReference>
<dbReference type="GO" id="GO:0016020">
    <property type="term" value="C:membrane"/>
    <property type="evidence" value="ECO:0007669"/>
    <property type="project" value="UniProtKB-SubCell"/>
</dbReference>
<organism evidence="3 4">
    <name type="scientific">Cryptolaemus montrouzieri</name>
    <dbReference type="NCBI Taxonomy" id="559131"/>
    <lineage>
        <taxon>Eukaryota</taxon>
        <taxon>Metazoa</taxon>
        <taxon>Ecdysozoa</taxon>
        <taxon>Arthropoda</taxon>
        <taxon>Hexapoda</taxon>
        <taxon>Insecta</taxon>
        <taxon>Pterygota</taxon>
        <taxon>Neoptera</taxon>
        <taxon>Endopterygota</taxon>
        <taxon>Coleoptera</taxon>
        <taxon>Polyphaga</taxon>
        <taxon>Cucujiformia</taxon>
        <taxon>Coccinelloidea</taxon>
        <taxon>Coccinellidae</taxon>
        <taxon>Scymninae</taxon>
        <taxon>Scymnini</taxon>
        <taxon>Cryptolaemus</taxon>
    </lineage>
</organism>
<sequence length="506" mass="57828">MSSNFSEGSIPPLYREIFDICSNNGDPIHRDIYESVLKQCNLEPSQLKLIWDLAGPPQGSISRTSLYRTLALVAWAQQGKMLSEKLLENFSGKEYPTPMLSDLTPVKTLKCQIHLKSNPSNLGLTYSDITQLDGLTVELVPEKKGLFLKYSEYLVTSRRFNSRVTRRYNDFLVLNELLLNRFPYRIIPRLPPKRIVSDSQFLELRRRALQRWLTLVCRHPTICHDALISFFLTDQSVEFQNRIRDIFRRAPDEFMTSDLAATAKSLLPSDYTEITNRDQVRTLIQVVSRLKFLAEEAIERQNNYGKDSQDLAALLKTLSALSIDHAYVGRWSDMQKGFGVISQELHAVANKSQQHASVEQITVSERLGLLLDVLVSHKDLCERLEKGLVNDHQAALSKMLSLKKRKIQGAIRGADVESVGKLEEKMLAQENIISNMELRSDFSLYCVYMETQLVYAYVETLSSILHSLVTLRVRSHNELADIWKQVIPHVKQYLPQDVKNLNGSNS</sequence>
<dbReference type="Pfam" id="PF00787">
    <property type="entry name" value="PX"/>
    <property type="match status" value="1"/>
</dbReference>
<feature type="domain" description="PX" evidence="2">
    <location>
        <begin position="131"/>
        <end position="238"/>
    </location>
</feature>
<evidence type="ECO:0000313" key="3">
    <source>
        <dbReference type="EMBL" id="KAL3274474.1"/>
    </source>
</evidence>
<comment type="subcellular location">
    <subcellularLocation>
        <location evidence="1">Membrane</location>
        <topology evidence="1">Peripheral membrane protein</topology>
        <orientation evidence="1">Cytoplasmic side</orientation>
    </subcellularLocation>
</comment>
<dbReference type="EMBL" id="JABFTP020000062">
    <property type="protein sequence ID" value="KAL3274474.1"/>
    <property type="molecule type" value="Genomic_DNA"/>
</dbReference>
<proteinExistence type="predicted"/>
<protein>
    <recommendedName>
        <fullName evidence="2">PX domain-containing protein</fullName>
    </recommendedName>
</protein>
<comment type="caution">
    <text evidence="3">The sequence shown here is derived from an EMBL/GenBank/DDBJ whole genome shotgun (WGS) entry which is preliminary data.</text>
</comment>
<evidence type="ECO:0000259" key="2">
    <source>
        <dbReference type="PROSITE" id="PS50195"/>
    </source>
</evidence>
<dbReference type="Gene3D" id="3.30.1520.10">
    <property type="entry name" value="Phox-like domain"/>
    <property type="match status" value="1"/>
</dbReference>
<evidence type="ECO:0000313" key="4">
    <source>
        <dbReference type="Proteomes" id="UP001516400"/>
    </source>
</evidence>
<dbReference type="SMART" id="SM00312">
    <property type="entry name" value="PX"/>
    <property type="match status" value="1"/>
</dbReference>
<dbReference type="InterPro" id="IPR035704">
    <property type="entry name" value="SNX8/Mvp1_PX"/>
</dbReference>
<keyword evidence="4" id="KW-1185">Reference proteome</keyword>
<dbReference type="Proteomes" id="UP001516400">
    <property type="component" value="Unassembled WGS sequence"/>
</dbReference>
<dbReference type="CDD" id="cd07597">
    <property type="entry name" value="BAR_SNX8"/>
    <property type="match status" value="1"/>
</dbReference>
<name>A0ABD2N866_9CUCU</name>
<dbReference type="AlphaFoldDB" id="A0ABD2N866"/>
<dbReference type="SUPFAM" id="SSF64268">
    <property type="entry name" value="PX domain"/>
    <property type="match status" value="1"/>
</dbReference>
<dbReference type="Gene3D" id="1.10.238.10">
    <property type="entry name" value="EF-hand"/>
    <property type="match status" value="1"/>
</dbReference>